<dbReference type="InterPro" id="IPR036709">
    <property type="entry name" value="Autotransporte_beta_dom_sf"/>
</dbReference>
<dbReference type="InterPro" id="IPR005546">
    <property type="entry name" value="Autotransporte_beta"/>
</dbReference>
<dbReference type="EMBL" id="ANMO01000012">
    <property type="protein sequence ID" value="EMB19011.1"/>
    <property type="molecule type" value="Genomic_DNA"/>
</dbReference>
<dbReference type="NCBIfam" id="TIGR01414">
    <property type="entry name" value="autotrans_barl"/>
    <property type="match status" value="1"/>
</dbReference>
<dbReference type="PATRIC" id="fig|1263867.3.peg.289"/>
<evidence type="ECO:0000313" key="2">
    <source>
        <dbReference type="EMBL" id="EMB19011.1"/>
    </source>
</evidence>
<dbReference type="AlphaFoldDB" id="M2A9U2"/>
<feature type="domain" description="Autotransporter" evidence="1">
    <location>
        <begin position="1"/>
        <end position="176"/>
    </location>
</feature>
<protein>
    <submittedName>
        <fullName evidence="2">Outer membrane autotransporter barrel domain protein</fullName>
    </submittedName>
</protein>
<dbReference type="Proteomes" id="UP000011529">
    <property type="component" value="Unassembled WGS sequence"/>
</dbReference>
<evidence type="ECO:0000259" key="1">
    <source>
        <dbReference type="PROSITE" id="PS51208"/>
    </source>
</evidence>
<dbReference type="SUPFAM" id="SSF103515">
    <property type="entry name" value="Autotransporter"/>
    <property type="match status" value="1"/>
</dbReference>
<dbReference type="Pfam" id="PF03797">
    <property type="entry name" value="Autotransporter"/>
    <property type="match status" value="1"/>
</dbReference>
<sequence>MGYNDHDTHRQDAEGDFDGGQAGLFLERGWNRLWKRSIVQPAVSLQYLFIGQEDYQEMGSAGVYVDDFSIHSLRSRVGIGVTPDRLWTLREHWTIVPTVRLDWMHEYLDTNAVISGVSDGTAFASQASDFGRDWALVHTGFRGNRGRHWSVYAGYDLQLNDRQDMHVVSGSMVYLW</sequence>
<name>M2A9U2_9BACT</name>
<dbReference type="InterPro" id="IPR006315">
    <property type="entry name" value="OM_autotransptr_brl_dom"/>
</dbReference>
<accession>M2A9U2</accession>
<keyword evidence="3" id="KW-1185">Reference proteome</keyword>
<proteinExistence type="predicted"/>
<organism evidence="2 3">
    <name type="scientific">Rhodopirellula europaea 6C</name>
    <dbReference type="NCBI Taxonomy" id="1263867"/>
    <lineage>
        <taxon>Bacteria</taxon>
        <taxon>Pseudomonadati</taxon>
        <taxon>Planctomycetota</taxon>
        <taxon>Planctomycetia</taxon>
        <taxon>Pirellulales</taxon>
        <taxon>Pirellulaceae</taxon>
        <taxon>Rhodopirellula</taxon>
    </lineage>
</organism>
<gene>
    <name evidence="2" type="ORF">RE6C_00267</name>
</gene>
<comment type="caution">
    <text evidence="2">The sequence shown here is derived from an EMBL/GenBank/DDBJ whole genome shotgun (WGS) entry which is preliminary data.</text>
</comment>
<evidence type="ECO:0000313" key="3">
    <source>
        <dbReference type="Proteomes" id="UP000011529"/>
    </source>
</evidence>
<dbReference type="Gene3D" id="2.40.128.130">
    <property type="entry name" value="Autotransporter beta-domain"/>
    <property type="match status" value="1"/>
</dbReference>
<reference evidence="2" key="2">
    <citation type="journal article" date="2013" name="Mar. Genomics">
        <title>Expression of sulfatases in Rhodopirellula baltica and the diversity of sulfatases in the genus Rhodopirellula.</title>
        <authorList>
            <person name="Wegner C.E."/>
            <person name="Richter-Heitmann T."/>
            <person name="Klindworth A."/>
            <person name="Klockow C."/>
            <person name="Richter M."/>
            <person name="Achstetter T."/>
            <person name="Glockner F.O."/>
            <person name="Harder J."/>
        </authorList>
    </citation>
    <scope>NUCLEOTIDE SEQUENCE [LARGE SCALE GENOMIC DNA]</scope>
    <source>
        <strain evidence="2">6C</strain>
    </source>
</reference>
<reference evidence="2" key="1">
    <citation type="submission" date="2012-11" db="EMBL/GenBank/DDBJ databases">
        <title>Permanent draft genomes of Rhodopirellula europaea strain SH398 and 6C.</title>
        <authorList>
            <person name="Richter M."/>
            <person name="Richter-Heitmann T."/>
            <person name="Frank C."/>
            <person name="Harder J."/>
            <person name="Glockner F.O."/>
        </authorList>
    </citation>
    <scope>NUCLEOTIDE SEQUENCE</scope>
    <source>
        <strain evidence="2">6C</strain>
    </source>
</reference>
<dbReference type="GO" id="GO:0019867">
    <property type="term" value="C:outer membrane"/>
    <property type="evidence" value="ECO:0007669"/>
    <property type="project" value="InterPro"/>
</dbReference>
<dbReference type="PROSITE" id="PS51208">
    <property type="entry name" value="AUTOTRANSPORTER"/>
    <property type="match status" value="1"/>
</dbReference>